<comment type="caution">
    <text evidence="1">The sequence shown here is derived from an EMBL/GenBank/DDBJ whole genome shotgun (WGS) entry which is preliminary data.</text>
</comment>
<dbReference type="OrthoDB" id="3216707at2"/>
<dbReference type="STRING" id="1121877.FEAC_25580"/>
<protein>
    <recommendedName>
        <fullName evidence="3">HNH endonuclease</fullName>
    </recommendedName>
</protein>
<evidence type="ECO:0008006" key="3">
    <source>
        <dbReference type="Google" id="ProtNLM"/>
    </source>
</evidence>
<dbReference type="AlphaFoldDB" id="A0A0D8FRG9"/>
<name>A0A0D8FRG9_9ACTN</name>
<dbReference type="eggNOG" id="ENOG5033HDH">
    <property type="taxonomic scope" value="Bacteria"/>
</dbReference>
<dbReference type="EMBL" id="JXUW01000031">
    <property type="protein sequence ID" value="KJE75716.1"/>
    <property type="molecule type" value="Genomic_DNA"/>
</dbReference>
<keyword evidence="2" id="KW-1185">Reference proteome</keyword>
<accession>A0A0D8FRG9</accession>
<organism evidence="1 2">
    <name type="scientific">Ferrimicrobium acidiphilum DSM 19497</name>
    <dbReference type="NCBI Taxonomy" id="1121877"/>
    <lineage>
        <taxon>Bacteria</taxon>
        <taxon>Bacillati</taxon>
        <taxon>Actinomycetota</taxon>
        <taxon>Acidimicrobiia</taxon>
        <taxon>Acidimicrobiales</taxon>
        <taxon>Acidimicrobiaceae</taxon>
        <taxon>Ferrimicrobium</taxon>
    </lineage>
</organism>
<reference evidence="1 2" key="1">
    <citation type="submission" date="2015-01" db="EMBL/GenBank/DDBJ databases">
        <title>Draft genome of the acidophilic iron oxidizer Ferrimicrobium acidiphilum strain T23.</title>
        <authorList>
            <person name="Poehlein A."/>
            <person name="Eisen S."/>
            <person name="Schloemann M."/>
            <person name="Johnson B.D."/>
            <person name="Daniel R."/>
            <person name="Muehling M."/>
        </authorList>
    </citation>
    <scope>NUCLEOTIDE SEQUENCE [LARGE SCALE GENOMIC DNA]</scope>
    <source>
        <strain evidence="1 2">T23</strain>
    </source>
</reference>
<evidence type="ECO:0000313" key="1">
    <source>
        <dbReference type="EMBL" id="KJE75716.1"/>
    </source>
</evidence>
<dbReference type="Proteomes" id="UP000032336">
    <property type="component" value="Unassembled WGS sequence"/>
</dbReference>
<gene>
    <name evidence="1" type="ORF">FEAC_25580</name>
</gene>
<sequence length="129" mass="15691">MREPRLGLAWSGRRRAMRRRYSLYMSSPEWFTRREHWVKEWSDAHDGGTPHCLICGIEWTLSGDDLHHRTYARLGHERTADLIALCRPCHRELHRRMEANPEWRRRPREQATDVLVAQMRYQRNWKQIS</sequence>
<dbReference type="CDD" id="cd00085">
    <property type="entry name" value="HNHc"/>
    <property type="match status" value="1"/>
</dbReference>
<dbReference type="RefSeq" id="WP_035390774.1">
    <property type="nucleotide sequence ID" value="NZ_JQKF01000030.1"/>
</dbReference>
<dbReference type="GeneID" id="78373577"/>
<proteinExistence type="predicted"/>
<evidence type="ECO:0000313" key="2">
    <source>
        <dbReference type="Proteomes" id="UP000032336"/>
    </source>
</evidence>
<dbReference type="InterPro" id="IPR003615">
    <property type="entry name" value="HNH_nuc"/>
</dbReference>